<reference evidence="4" key="1">
    <citation type="journal article" date="2023" name="Mol. Phylogenet. Evol.">
        <title>Genome-scale phylogeny and comparative genomics of the fungal order Sordariales.</title>
        <authorList>
            <person name="Hensen N."/>
            <person name="Bonometti L."/>
            <person name="Westerberg I."/>
            <person name="Brannstrom I.O."/>
            <person name="Guillou S."/>
            <person name="Cros-Aarteil S."/>
            <person name="Calhoun S."/>
            <person name="Haridas S."/>
            <person name="Kuo A."/>
            <person name="Mondo S."/>
            <person name="Pangilinan J."/>
            <person name="Riley R."/>
            <person name="LaButti K."/>
            <person name="Andreopoulos B."/>
            <person name="Lipzen A."/>
            <person name="Chen C."/>
            <person name="Yan M."/>
            <person name="Daum C."/>
            <person name="Ng V."/>
            <person name="Clum A."/>
            <person name="Steindorff A."/>
            <person name="Ohm R.A."/>
            <person name="Martin F."/>
            <person name="Silar P."/>
            <person name="Natvig D.O."/>
            <person name="Lalanne C."/>
            <person name="Gautier V."/>
            <person name="Ament-Velasquez S.L."/>
            <person name="Kruys A."/>
            <person name="Hutchinson M.I."/>
            <person name="Powell A.J."/>
            <person name="Barry K."/>
            <person name="Miller A.N."/>
            <person name="Grigoriev I.V."/>
            <person name="Debuchy R."/>
            <person name="Gladieux P."/>
            <person name="Hiltunen Thoren M."/>
            <person name="Johannesson H."/>
        </authorList>
    </citation>
    <scope>NUCLEOTIDE SEQUENCE [LARGE SCALE GENOMIC DNA]</scope>
    <source>
        <strain evidence="4">CBS 284.82</strain>
    </source>
</reference>
<keyword evidence="2" id="KW-0812">Transmembrane</keyword>
<keyword evidence="4" id="KW-1185">Reference proteome</keyword>
<evidence type="ECO:0000256" key="2">
    <source>
        <dbReference type="SAM" id="Phobius"/>
    </source>
</evidence>
<dbReference type="Proteomes" id="UP001303115">
    <property type="component" value="Unassembled WGS sequence"/>
</dbReference>
<keyword evidence="2" id="KW-0472">Membrane</keyword>
<evidence type="ECO:0000256" key="1">
    <source>
        <dbReference type="SAM" id="MobiDB-lite"/>
    </source>
</evidence>
<feature type="transmembrane region" description="Helical" evidence="2">
    <location>
        <begin position="101"/>
        <end position="124"/>
    </location>
</feature>
<dbReference type="EMBL" id="MU854345">
    <property type="protein sequence ID" value="KAK4042131.1"/>
    <property type="molecule type" value="Genomic_DNA"/>
</dbReference>
<organism evidence="3 4">
    <name type="scientific">Parachaetomium inaequale</name>
    <dbReference type="NCBI Taxonomy" id="2588326"/>
    <lineage>
        <taxon>Eukaryota</taxon>
        <taxon>Fungi</taxon>
        <taxon>Dikarya</taxon>
        <taxon>Ascomycota</taxon>
        <taxon>Pezizomycotina</taxon>
        <taxon>Sordariomycetes</taxon>
        <taxon>Sordariomycetidae</taxon>
        <taxon>Sordariales</taxon>
        <taxon>Chaetomiaceae</taxon>
        <taxon>Parachaetomium</taxon>
    </lineage>
</organism>
<comment type="caution">
    <text evidence="3">The sequence shown here is derived from an EMBL/GenBank/DDBJ whole genome shotgun (WGS) entry which is preliminary data.</text>
</comment>
<evidence type="ECO:0000313" key="3">
    <source>
        <dbReference type="EMBL" id="KAK4042131.1"/>
    </source>
</evidence>
<feature type="region of interest" description="Disordered" evidence="1">
    <location>
        <begin position="165"/>
        <end position="196"/>
    </location>
</feature>
<name>A0AAN6PJP3_9PEZI</name>
<feature type="compositionally biased region" description="Low complexity" evidence="1">
    <location>
        <begin position="165"/>
        <end position="182"/>
    </location>
</feature>
<dbReference type="PANTHER" id="PTHR20916">
    <property type="entry name" value="CYSTEINE AND GLYCINE-RICH PROTEIN 2 BINDING PROTEIN"/>
    <property type="match status" value="1"/>
</dbReference>
<proteinExistence type="predicted"/>
<accession>A0AAN6PJP3</accession>
<dbReference type="GO" id="GO:0004402">
    <property type="term" value="F:histone acetyltransferase activity"/>
    <property type="evidence" value="ECO:0007669"/>
    <property type="project" value="TreeGrafter"/>
</dbReference>
<dbReference type="PANTHER" id="PTHR20916:SF26">
    <property type="entry name" value="CYSTEINE-RICH PROTEIN 2-BINDING PROTEIN"/>
    <property type="match status" value="1"/>
</dbReference>
<gene>
    <name evidence="3" type="ORF">C8A01DRAFT_33766</name>
</gene>
<evidence type="ECO:0000313" key="4">
    <source>
        <dbReference type="Proteomes" id="UP001303115"/>
    </source>
</evidence>
<protein>
    <submittedName>
        <fullName evidence="3">Uncharacterized protein</fullName>
    </submittedName>
</protein>
<keyword evidence="2" id="KW-1133">Transmembrane helix</keyword>
<sequence length="312" mass="34336">MAPYGLPQSCTTTDWEEADGHRYVDIPTVDNDTDTDLEANRASAAEPRPRTSTHCKDYLYCKWLAVAERCYRIQSKTLHIPDKYGWISPGPPRRQLFEATMLFYAVAGSLLIALANAVDTVAVVRRRGASEAALLELLLLLLREGTKEVQNPGIKAAASYRDLNLNDNNNNTNNNNNNNNNNNDDDDDDEGNHISDKGAYTDLEALMEEPGETNDAKGPSYNRDLGHAARECYRVQSEVLGIPDRFGFISPGPPALQVAEYNSFLAVAVAVWITVGATIPAFITAEHKSKACPQHLAENDRAAMFLVPRSLG</sequence>
<feature type="transmembrane region" description="Helical" evidence="2">
    <location>
        <begin position="264"/>
        <end position="283"/>
    </location>
</feature>
<dbReference type="AlphaFoldDB" id="A0AAN6PJP3"/>